<keyword evidence="6" id="KW-1185">Reference proteome</keyword>
<feature type="DNA-binding region" description="NDT80" evidence="2">
    <location>
        <begin position="3"/>
        <end position="295"/>
    </location>
</feature>
<dbReference type="InterPro" id="IPR052605">
    <property type="entry name" value="Fungal_trans_regulator"/>
</dbReference>
<dbReference type="InterPro" id="IPR037141">
    <property type="entry name" value="NDT80_DNA-bd_dom_sf"/>
</dbReference>
<evidence type="ECO:0000256" key="3">
    <source>
        <dbReference type="SAM" id="MobiDB-lite"/>
    </source>
</evidence>
<dbReference type="PANTHER" id="PTHR35144:SF2">
    <property type="entry name" value="MEIOSIS-SPECIFIC TRANSCRIPTION FACTOR NDT80"/>
    <property type="match status" value="1"/>
</dbReference>
<dbReference type="InterPro" id="IPR024061">
    <property type="entry name" value="NDT80_DNA-bd_dom"/>
</dbReference>
<name>A0A4P6XXB0_9ASCO</name>
<reference evidence="6" key="1">
    <citation type="submission" date="2019-03" db="EMBL/GenBank/DDBJ databases">
        <title>Snf2 controls pulcherriminic acid biosynthesis and connects pigmentation and antifungal activity of the yeast Metschnikowia pulcherrima.</title>
        <authorList>
            <person name="Gore-Lloyd D."/>
            <person name="Sumann I."/>
            <person name="Brachmann A.O."/>
            <person name="Schneeberger K."/>
            <person name="Ortiz-Merino R.A."/>
            <person name="Moreno-Beltran M."/>
            <person name="Schlaefli M."/>
            <person name="Kirner P."/>
            <person name="Santos Kron A."/>
            <person name="Wolfe K.H."/>
            <person name="Piel J."/>
            <person name="Ahrens C.H."/>
            <person name="Henk D."/>
            <person name="Freimoser F.M."/>
        </authorList>
    </citation>
    <scope>NUCLEOTIDE SEQUENCE [LARGE SCALE GENOMIC DNA]</scope>
    <source>
        <strain evidence="6">APC 1.2</strain>
    </source>
</reference>
<evidence type="ECO:0000313" key="5">
    <source>
        <dbReference type="EMBL" id="QBM90704.1"/>
    </source>
</evidence>
<evidence type="ECO:0000259" key="4">
    <source>
        <dbReference type="PROSITE" id="PS51517"/>
    </source>
</evidence>
<sequence>MLANSTQNQGQLCLEKTPLTDSETRGTPGAKEGQRRLAPRLSNQFRVGPPFSATTAENTVVNSQKQPLTPQISARLDRGFDMIEGEWIGYKRNYFTLVAAFQFAGQPLDITETDQFHHLDAEGTLSEIYAFKLSLTSVCLEDDLTAVTLVQHTAKRDRGPQSSPPLYHAVPGELPAHSTMKLVANIRNGDKIDRCNRLFYLLKEDHQVAVRQNPTCVLATYPEDCEISLVARYERIQFLSAGCGNRKLASTNNKHYVLVVQLLGVTDVGNIVLASTQSPPLIVRGRSPLNYPLSDKKEAKEAKAEEGHVEPGQANPCQDRRGISRLLSQDNLDTENDTGMAALKRRRLKQSRPTRRPLGINREILNATPLKESGPTVLNSPPPCAPPQPVLHEPLTHRTPVTSHPYQHSHRARASYTPPIDHNTGLLIAQDPLFPFYEESSSGNLYLYVSEGEPMNVNHSVFQSSQERFHQAMLEHEDLICEIEDYMNAELANALDCYLSLPTPMVFPDAVHTSTPLQLQVLDRPPAMRPNILRNLHPAVIRCKHGFKQREKGKKVVNREKNYTFADLCGEITDNSFLMFRAKLASYKSRIRDQVSHTLSLRLSALTMLSSDHNMFFTQDFHGHGHPAERNKP</sequence>
<dbReference type="GO" id="GO:0045944">
    <property type="term" value="P:positive regulation of transcription by RNA polymerase II"/>
    <property type="evidence" value="ECO:0007669"/>
    <property type="project" value="TreeGrafter"/>
</dbReference>
<keyword evidence="1 2" id="KW-0238">DNA-binding</keyword>
<dbReference type="InterPro" id="IPR008967">
    <property type="entry name" value="p53-like_TF_DNA-bd_sf"/>
</dbReference>
<dbReference type="GO" id="GO:0000228">
    <property type="term" value="C:nuclear chromosome"/>
    <property type="evidence" value="ECO:0007669"/>
    <property type="project" value="TreeGrafter"/>
</dbReference>
<evidence type="ECO:0000313" key="6">
    <source>
        <dbReference type="Proteomes" id="UP000292447"/>
    </source>
</evidence>
<feature type="domain" description="NDT80" evidence="4">
    <location>
        <begin position="3"/>
        <end position="295"/>
    </location>
</feature>
<dbReference type="Gene3D" id="2.60.40.1390">
    <property type="entry name" value="NDT80 DNA-binding domain"/>
    <property type="match status" value="1"/>
</dbReference>
<dbReference type="Proteomes" id="UP000292447">
    <property type="component" value="Chromosome VI"/>
</dbReference>
<dbReference type="PANTHER" id="PTHR35144">
    <property type="entry name" value="MEIOSIS-SPECIFIC TRANSCRIPTION FACTOR NDT80"/>
    <property type="match status" value="1"/>
</dbReference>
<dbReference type="GO" id="GO:0003700">
    <property type="term" value="F:DNA-binding transcription factor activity"/>
    <property type="evidence" value="ECO:0007669"/>
    <property type="project" value="UniProtKB-UniRule"/>
</dbReference>
<organism evidence="5 6">
    <name type="scientific">Metschnikowia aff. pulcherrima</name>
    <dbReference type="NCBI Taxonomy" id="2163413"/>
    <lineage>
        <taxon>Eukaryota</taxon>
        <taxon>Fungi</taxon>
        <taxon>Dikarya</taxon>
        <taxon>Ascomycota</taxon>
        <taxon>Saccharomycotina</taxon>
        <taxon>Pichiomycetes</taxon>
        <taxon>Metschnikowiaceae</taxon>
        <taxon>Metschnikowia</taxon>
    </lineage>
</organism>
<feature type="region of interest" description="Disordered" evidence="3">
    <location>
        <begin position="290"/>
        <end position="321"/>
    </location>
</feature>
<dbReference type="GO" id="GO:0003677">
    <property type="term" value="F:DNA binding"/>
    <property type="evidence" value="ECO:0007669"/>
    <property type="project" value="UniProtKB-KW"/>
</dbReference>
<accession>A0A4P6XXB0</accession>
<dbReference type="SUPFAM" id="SSF49417">
    <property type="entry name" value="p53-like transcription factors"/>
    <property type="match status" value="1"/>
</dbReference>
<dbReference type="GO" id="GO:0051321">
    <property type="term" value="P:meiotic cell cycle"/>
    <property type="evidence" value="ECO:0007669"/>
    <property type="project" value="TreeGrafter"/>
</dbReference>
<dbReference type="PROSITE" id="PS51517">
    <property type="entry name" value="NDT80"/>
    <property type="match status" value="1"/>
</dbReference>
<protein>
    <submittedName>
        <fullName evidence="5">Meiosis-specific transcription factor NDT80</fullName>
    </submittedName>
</protein>
<dbReference type="EMBL" id="CP034461">
    <property type="protein sequence ID" value="QBM90704.1"/>
    <property type="molecule type" value="Genomic_DNA"/>
</dbReference>
<evidence type="ECO:0000256" key="2">
    <source>
        <dbReference type="PROSITE-ProRule" id="PRU00850"/>
    </source>
</evidence>
<gene>
    <name evidence="5" type="primary">MPUL0F02900</name>
    <name evidence="5" type="ORF">METSCH_F02900</name>
</gene>
<proteinExistence type="predicted"/>
<feature type="region of interest" description="Disordered" evidence="3">
    <location>
        <begin position="1"/>
        <end position="35"/>
    </location>
</feature>
<dbReference type="AlphaFoldDB" id="A0A4P6XXB0"/>
<dbReference type="Pfam" id="PF05224">
    <property type="entry name" value="NDT80_PhoG"/>
    <property type="match status" value="1"/>
</dbReference>
<feature type="compositionally biased region" description="Polar residues" evidence="3">
    <location>
        <begin position="1"/>
        <end position="11"/>
    </location>
</feature>
<dbReference type="STRING" id="2163413.A0A4P6XXB0"/>
<feature type="compositionally biased region" description="Basic and acidic residues" evidence="3">
    <location>
        <begin position="294"/>
        <end position="309"/>
    </location>
</feature>
<evidence type="ECO:0000256" key="1">
    <source>
        <dbReference type="ARBA" id="ARBA00023125"/>
    </source>
</evidence>